<dbReference type="OrthoDB" id="2973151at2"/>
<evidence type="ECO:0000313" key="1">
    <source>
        <dbReference type="EMBL" id="QAS53387.1"/>
    </source>
</evidence>
<proteinExistence type="predicted"/>
<dbReference type="AlphaFoldDB" id="A0A410MFA7"/>
<evidence type="ECO:0000313" key="2">
    <source>
        <dbReference type="Proteomes" id="UP000287756"/>
    </source>
</evidence>
<dbReference type="RefSeq" id="WP_128525664.1">
    <property type="nucleotide sequence ID" value="NZ_CP026118.1"/>
</dbReference>
<dbReference type="EMBL" id="CP026118">
    <property type="protein sequence ID" value="QAS53387.1"/>
    <property type="molecule type" value="Genomic_DNA"/>
</dbReference>
<gene>
    <name evidence="1" type="ORF">HLI_14880</name>
</gene>
<reference evidence="1 2" key="1">
    <citation type="submission" date="2018-01" db="EMBL/GenBank/DDBJ databases">
        <title>The whole genome sequencing and assembly of Halobacillus litoralis ERB031 strain.</title>
        <authorList>
            <person name="Lee S.-J."/>
            <person name="Park M.-K."/>
            <person name="Kim J.-Y."/>
            <person name="Lee Y.-J."/>
            <person name="Yi H."/>
            <person name="Bahn Y.-S."/>
            <person name="Kim J.F."/>
            <person name="Lee D.-W."/>
        </authorList>
    </citation>
    <scope>NUCLEOTIDE SEQUENCE [LARGE SCALE GENOMIC DNA]</scope>
    <source>
        <strain evidence="1 2">ERB 031</strain>
    </source>
</reference>
<dbReference type="KEGG" id="hli:HLI_14880"/>
<protein>
    <submittedName>
        <fullName evidence="1">Uncharacterized protein</fullName>
    </submittedName>
</protein>
<dbReference type="Proteomes" id="UP000287756">
    <property type="component" value="Chromosome"/>
</dbReference>
<sequence length="94" mass="11112">MEQTSRSLFPLVNIWLDETPTSFTHAFLERLDYEWMIEIVNPYPIPIMETKEFILNISIEQADGMTFSSIPIESYNIEVGNEFTIYRFHMYPPA</sequence>
<name>A0A410MFA7_9BACI</name>
<organism evidence="1 2">
    <name type="scientific">Halobacillus litoralis</name>
    <dbReference type="NCBI Taxonomy" id="45668"/>
    <lineage>
        <taxon>Bacteria</taxon>
        <taxon>Bacillati</taxon>
        <taxon>Bacillota</taxon>
        <taxon>Bacilli</taxon>
        <taxon>Bacillales</taxon>
        <taxon>Bacillaceae</taxon>
        <taxon>Halobacillus</taxon>
    </lineage>
</organism>
<accession>A0A410MFA7</accession>